<dbReference type="WBParaSite" id="nOo.2.0.1.t10706-RA">
    <property type="protein sequence ID" value="nOo.2.0.1.t10706-RA"/>
    <property type="gene ID" value="nOo.2.0.1.g10706"/>
</dbReference>
<evidence type="ECO:0000313" key="1">
    <source>
        <dbReference type="EMBL" id="VDM94433.1"/>
    </source>
</evidence>
<accession>A0A182ERE0</accession>
<sequence length="16" mass="1999">MFARKLSNRFIEQCKK</sequence>
<reference evidence="1 2" key="2">
    <citation type="submission" date="2018-08" db="EMBL/GenBank/DDBJ databases">
        <authorList>
            <person name="Laetsch R D."/>
            <person name="Stevens L."/>
            <person name="Kumar S."/>
            <person name="Blaxter L. M."/>
        </authorList>
    </citation>
    <scope>NUCLEOTIDE SEQUENCE [LARGE SCALE GENOMIC DNA]</scope>
</reference>
<name>A0A182ERE0_ONCOC</name>
<proteinExistence type="predicted"/>
<dbReference type="AlphaFoldDB" id="A0A182ERE0"/>
<organism evidence="3">
    <name type="scientific">Onchocerca ochengi</name>
    <name type="common">Filarial nematode worm</name>
    <dbReference type="NCBI Taxonomy" id="42157"/>
    <lineage>
        <taxon>Eukaryota</taxon>
        <taxon>Metazoa</taxon>
        <taxon>Ecdysozoa</taxon>
        <taxon>Nematoda</taxon>
        <taxon>Chromadorea</taxon>
        <taxon>Rhabditida</taxon>
        <taxon>Spirurina</taxon>
        <taxon>Spiruromorpha</taxon>
        <taxon>Filarioidea</taxon>
        <taxon>Onchocercidae</taxon>
        <taxon>Onchocerca</taxon>
    </lineage>
</organism>
<evidence type="ECO:0000313" key="2">
    <source>
        <dbReference type="Proteomes" id="UP000271087"/>
    </source>
</evidence>
<dbReference type="Proteomes" id="UP000271087">
    <property type="component" value="Unassembled WGS sequence"/>
</dbReference>
<keyword evidence="2" id="KW-1185">Reference proteome</keyword>
<dbReference type="EMBL" id="UYRW01006443">
    <property type="protein sequence ID" value="VDM94433.1"/>
    <property type="molecule type" value="Genomic_DNA"/>
</dbReference>
<protein>
    <submittedName>
        <fullName evidence="1 3">Uncharacterized protein</fullName>
    </submittedName>
</protein>
<gene>
    <name evidence="1" type="ORF">NOO_LOCUS10706</name>
</gene>
<evidence type="ECO:0000313" key="3">
    <source>
        <dbReference type="WBParaSite" id="nOo.2.0.1.t10706-RA"/>
    </source>
</evidence>
<reference evidence="3" key="1">
    <citation type="submission" date="2016-06" db="UniProtKB">
        <authorList>
            <consortium name="WormBaseParasite"/>
        </authorList>
    </citation>
    <scope>IDENTIFICATION</scope>
</reference>